<evidence type="ECO:0000313" key="5">
    <source>
        <dbReference type="EMBL" id="EQD73631.1"/>
    </source>
</evidence>
<dbReference type="NCBIfam" id="NF001380">
    <property type="entry name" value="PRK00279.1-2"/>
    <property type="match status" value="1"/>
</dbReference>
<evidence type="ECO:0000256" key="3">
    <source>
        <dbReference type="ARBA" id="ARBA00022777"/>
    </source>
</evidence>
<dbReference type="InterPro" id="IPR000850">
    <property type="entry name" value="Adenylat/UMP-CMP_kin"/>
</dbReference>
<comment type="caution">
    <text evidence="5">The sequence shown here is derived from an EMBL/GenBank/DDBJ whole genome shotgun (WGS) entry which is preliminary data.</text>
</comment>
<dbReference type="InterPro" id="IPR033690">
    <property type="entry name" value="Adenylat_kinase_CS"/>
</dbReference>
<dbReference type="Gene3D" id="3.40.50.300">
    <property type="entry name" value="P-loop containing nucleotide triphosphate hydrolases"/>
    <property type="match status" value="1"/>
</dbReference>
<dbReference type="NCBIfam" id="NF001381">
    <property type="entry name" value="PRK00279.1-3"/>
    <property type="match status" value="1"/>
</dbReference>
<evidence type="ECO:0000256" key="1">
    <source>
        <dbReference type="ARBA" id="ARBA00022679"/>
    </source>
</evidence>
<dbReference type="InterPro" id="IPR027417">
    <property type="entry name" value="P-loop_NTPase"/>
</dbReference>
<keyword evidence="1 5" id="KW-0808">Transferase</keyword>
<evidence type="ECO:0000256" key="2">
    <source>
        <dbReference type="ARBA" id="ARBA00022741"/>
    </source>
</evidence>
<proteinExistence type="inferred from homology"/>
<dbReference type="EMBL" id="AUZY01001895">
    <property type="protein sequence ID" value="EQD73631.1"/>
    <property type="molecule type" value="Genomic_DNA"/>
</dbReference>
<dbReference type="NCBIfam" id="NF011100">
    <property type="entry name" value="PRK14527.1"/>
    <property type="match status" value="1"/>
</dbReference>
<dbReference type="EC" id="2.7.4.-" evidence="5"/>
<keyword evidence="3 5" id="KW-0418">Kinase</keyword>
<protein>
    <submittedName>
        <fullName evidence="5">Adenylate kinase</fullName>
        <ecNumber evidence="5">2.7.4.-</ecNumber>
    </submittedName>
</protein>
<sequence length="226" mass="24454">MISPSHNAFSRGPMDAGVHRIVFLGPPGAGKGTQAAALAKELGIPHLSTGDILRAAVAAGTVLGREARGFMDAGRLVPDALVLKMLAERLAAPDARSGYLLDGFPRTIPQAEALEGIAPSEIVVSFEIPSHVLVARLSQRRICPKCTTVYNLETQPPRVAGRCDRDDTELIQRPDDRPEAVAVRLKVYTEQTAPLLDFYRRRERLRPIDAAGTPAEVASRLHSVLR</sequence>
<dbReference type="PRINTS" id="PR00094">
    <property type="entry name" value="ADENYLTKNASE"/>
</dbReference>
<dbReference type="GO" id="GO:0004017">
    <property type="term" value="F:AMP kinase activity"/>
    <property type="evidence" value="ECO:0007669"/>
    <property type="project" value="InterPro"/>
</dbReference>
<dbReference type="FunFam" id="3.40.50.300:FF:000106">
    <property type="entry name" value="Adenylate kinase mitochondrial"/>
    <property type="match status" value="1"/>
</dbReference>
<feature type="domain" description="Adenylate kinase active site lid" evidence="4">
    <location>
        <begin position="140"/>
        <end position="175"/>
    </location>
</feature>
<dbReference type="PANTHER" id="PTHR23359">
    <property type="entry name" value="NUCLEOTIDE KINASE"/>
    <property type="match status" value="1"/>
</dbReference>
<keyword evidence="2" id="KW-0547">Nucleotide-binding</keyword>
<dbReference type="AlphaFoldDB" id="T1BL07"/>
<dbReference type="CDD" id="cd01428">
    <property type="entry name" value="ADK"/>
    <property type="match status" value="1"/>
</dbReference>
<dbReference type="InterPro" id="IPR007862">
    <property type="entry name" value="Adenylate_kinase_lid-dom"/>
</dbReference>
<dbReference type="PROSITE" id="PS00113">
    <property type="entry name" value="ADENYLATE_KINASE"/>
    <property type="match status" value="1"/>
</dbReference>
<evidence type="ECO:0000259" key="4">
    <source>
        <dbReference type="Pfam" id="PF05191"/>
    </source>
</evidence>
<dbReference type="SUPFAM" id="SSF52540">
    <property type="entry name" value="P-loop containing nucleoside triphosphate hydrolases"/>
    <property type="match status" value="1"/>
</dbReference>
<reference evidence="5" key="1">
    <citation type="submission" date="2013-08" db="EMBL/GenBank/DDBJ databases">
        <authorList>
            <person name="Mendez C."/>
            <person name="Richter M."/>
            <person name="Ferrer M."/>
            <person name="Sanchez J."/>
        </authorList>
    </citation>
    <scope>NUCLEOTIDE SEQUENCE</scope>
</reference>
<dbReference type="GO" id="GO:0005524">
    <property type="term" value="F:ATP binding"/>
    <property type="evidence" value="ECO:0007669"/>
    <property type="project" value="InterPro"/>
</dbReference>
<dbReference type="NCBIfam" id="TIGR01351">
    <property type="entry name" value="adk"/>
    <property type="match status" value="1"/>
</dbReference>
<dbReference type="Pfam" id="PF05191">
    <property type="entry name" value="ADK_lid"/>
    <property type="match status" value="1"/>
</dbReference>
<organism evidence="5">
    <name type="scientific">mine drainage metagenome</name>
    <dbReference type="NCBI Taxonomy" id="410659"/>
    <lineage>
        <taxon>unclassified sequences</taxon>
        <taxon>metagenomes</taxon>
        <taxon>ecological metagenomes</taxon>
    </lineage>
</organism>
<dbReference type="InterPro" id="IPR006259">
    <property type="entry name" value="Adenyl_kin_sub"/>
</dbReference>
<name>T1BL07_9ZZZZ</name>
<dbReference type="HAMAP" id="MF_00235">
    <property type="entry name" value="Adenylate_kinase_Adk"/>
    <property type="match status" value="1"/>
</dbReference>
<gene>
    <name evidence="5" type="ORF">B1B_03119</name>
</gene>
<reference evidence="5" key="2">
    <citation type="journal article" date="2014" name="ISME J.">
        <title>Microbial stratification in low pH oxic and suboxic macroscopic growths along an acid mine drainage.</title>
        <authorList>
            <person name="Mendez-Garcia C."/>
            <person name="Mesa V."/>
            <person name="Sprenger R.R."/>
            <person name="Richter M."/>
            <person name="Diez M.S."/>
            <person name="Solano J."/>
            <person name="Bargiela R."/>
            <person name="Golyshina O.V."/>
            <person name="Manteca A."/>
            <person name="Ramos J.L."/>
            <person name="Gallego J.R."/>
            <person name="Llorente I."/>
            <person name="Martins Dos Santos V.A."/>
            <person name="Jensen O.N."/>
            <person name="Pelaez A.I."/>
            <person name="Sanchez J."/>
            <person name="Ferrer M."/>
        </authorList>
    </citation>
    <scope>NUCLEOTIDE SEQUENCE</scope>
</reference>
<dbReference type="Pfam" id="PF00406">
    <property type="entry name" value="ADK"/>
    <property type="match status" value="1"/>
</dbReference>
<accession>T1BL07</accession>